<dbReference type="EMBL" id="FMZE01000012">
    <property type="protein sequence ID" value="SDD78505.1"/>
    <property type="molecule type" value="Genomic_DNA"/>
</dbReference>
<dbReference type="AlphaFoldDB" id="A0A1G6XM37"/>
<keyword evidence="2" id="KW-1185">Reference proteome</keyword>
<dbReference type="SUPFAM" id="SSF53756">
    <property type="entry name" value="UDP-Glycosyltransferase/glycogen phosphorylase"/>
    <property type="match status" value="1"/>
</dbReference>
<sequence>MLAIVHNITAATRLLDVLQLLGHDDRIQTVFTIPGSSAFTEGTDRFLTEHGIRLHEPGTLGDSKIDLVISASFGDELNFRPAPKVVLPHGIGYNKYLNREPGTGNVFGLSAEWLYDKHGDLVADLLVLSHEEQLDRLRRSCPGATHIALVAGDPCLDRMLASAPLRPVYRRAFGVTRGQRLVLVSSTWGEQSLLAQHPETIREMARLPLDEYRVVVALHPNIGAWHSSWQVARWLDDCERAGVTVLPPLEGWRAALVAADLVIGDHGSVPFYGAAIGRPVLLARAPEHTMAPDSAVGRFLRAAPRWKPGQDLAARSDAVIREHDPETLRPVTELASSAVGESASLLRKAFYRLLDLPEPADPAEVRTVPVPTEGIREASAQLVRAELVDDATVEITRYPAELMSVEDALPSGTHLVSDTETPARRMLELAEIMVVPDPADGPALLRALPGCLLATGQSRDGAWEVVTREGHWIRFGGAEAHGRLCASLVHAWLTDGRELADLPSQMLLRHGSRLVELTVRIG</sequence>
<accession>A0A1G6XM37</accession>
<reference evidence="1 2" key="1">
    <citation type="submission" date="2016-10" db="EMBL/GenBank/DDBJ databases">
        <authorList>
            <person name="de Groot N.N."/>
        </authorList>
    </citation>
    <scope>NUCLEOTIDE SEQUENCE [LARGE SCALE GENOMIC DNA]</scope>
    <source>
        <strain evidence="1 2">CGMCC 4.5506</strain>
    </source>
</reference>
<name>A0A1G6XM37_9PSEU</name>
<dbReference type="Proteomes" id="UP000199494">
    <property type="component" value="Unassembled WGS sequence"/>
</dbReference>
<evidence type="ECO:0000313" key="2">
    <source>
        <dbReference type="Proteomes" id="UP000199494"/>
    </source>
</evidence>
<dbReference type="STRING" id="530584.SAMN05421630_112137"/>
<gene>
    <name evidence="1" type="ORF">SAMN05421630_112137</name>
</gene>
<proteinExistence type="predicted"/>
<protein>
    <submittedName>
        <fullName evidence="1">Uncharacterized protein</fullName>
    </submittedName>
</protein>
<evidence type="ECO:0000313" key="1">
    <source>
        <dbReference type="EMBL" id="SDD78505.1"/>
    </source>
</evidence>
<organism evidence="1 2">
    <name type="scientific">Prauserella marina</name>
    <dbReference type="NCBI Taxonomy" id="530584"/>
    <lineage>
        <taxon>Bacteria</taxon>
        <taxon>Bacillati</taxon>
        <taxon>Actinomycetota</taxon>
        <taxon>Actinomycetes</taxon>
        <taxon>Pseudonocardiales</taxon>
        <taxon>Pseudonocardiaceae</taxon>
        <taxon>Prauserella</taxon>
    </lineage>
</organism>